<comment type="cofactor">
    <cofactor evidence="1 6">
        <name>FAD</name>
        <dbReference type="ChEBI" id="CHEBI:57692"/>
    </cofactor>
</comment>
<keyword evidence="5 6" id="KW-0560">Oxidoreductase</keyword>
<evidence type="ECO:0000256" key="1">
    <source>
        <dbReference type="ARBA" id="ARBA00001974"/>
    </source>
</evidence>
<evidence type="ECO:0000256" key="6">
    <source>
        <dbReference type="RuleBase" id="RU362125"/>
    </source>
</evidence>
<reference evidence="10" key="1">
    <citation type="submission" date="2022-03" db="EMBL/GenBank/DDBJ databases">
        <title>Identification of a novel bacterium isolated from mangrove sediments.</title>
        <authorList>
            <person name="Pan X."/>
        </authorList>
    </citation>
    <scope>NUCLEOTIDE SEQUENCE</scope>
    <source>
        <strain evidence="10">B2637</strain>
    </source>
</reference>
<evidence type="ECO:0000259" key="9">
    <source>
        <dbReference type="Pfam" id="PF02771"/>
    </source>
</evidence>
<dbReference type="Gene3D" id="2.40.110.10">
    <property type="entry name" value="Butyryl-CoA Dehydrogenase, subunit A, domain 2"/>
    <property type="match status" value="1"/>
</dbReference>
<comment type="similarity">
    <text evidence="2 6">Belongs to the acyl-CoA dehydrogenase family.</text>
</comment>
<accession>A0ABT0A7Y8</accession>
<evidence type="ECO:0000313" key="10">
    <source>
        <dbReference type="EMBL" id="MCJ1959313.1"/>
    </source>
</evidence>
<evidence type="ECO:0000259" key="8">
    <source>
        <dbReference type="Pfam" id="PF02770"/>
    </source>
</evidence>
<dbReference type="Pfam" id="PF02771">
    <property type="entry name" value="Acyl-CoA_dh_N"/>
    <property type="match status" value="1"/>
</dbReference>
<dbReference type="RefSeq" id="WP_243796497.1">
    <property type="nucleotide sequence ID" value="NZ_JALHAT010000002.1"/>
</dbReference>
<evidence type="ECO:0000256" key="5">
    <source>
        <dbReference type="ARBA" id="ARBA00023002"/>
    </source>
</evidence>
<organism evidence="10 11">
    <name type="scientific">Novosphingobium mangrovi</name>
    <name type="common">ex Hu et al. 2023</name>
    <dbReference type="NCBI Taxonomy" id="2930094"/>
    <lineage>
        <taxon>Bacteria</taxon>
        <taxon>Pseudomonadati</taxon>
        <taxon>Pseudomonadota</taxon>
        <taxon>Alphaproteobacteria</taxon>
        <taxon>Sphingomonadales</taxon>
        <taxon>Sphingomonadaceae</taxon>
        <taxon>Novosphingobium</taxon>
    </lineage>
</organism>
<comment type="caution">
    <text evidence="10">The sequence shown here is derived from an EMBL/GenBank/DDBJ whole genome shotgun (WGS) entry which is preliminary data.</text>
</comment>
<keyword evidence="4 6" id="KW-0274">FAD</keyword>
<dbReference type="SUPFAM" id="SSF56645">
    <property type="entry name" value="Acyl-CoA dehydrogenase NM domain-like"/>
    <property type="match status" value="1"/>
</dbReference>
<dbReference type="EMBL" id="JALHAT010000002">
    <property type="protein sequence ID" value="MCJ1959313.1"/>
    <property type="molecule type" value="Genomic_DNA"/>
</dbReference>
<feature type="domain" description="Acyl-CoA dehydrogenase/oxidase N-terminal" evidence="9">
    <location>
        <begin position="6"/>
        <end position="103"/>
    </location>
</feature>
<evidence type="ECO:0000259" key="7">
    <source>
        <dbReference type="Pfam" id="PF00441"/>
    </source>
</evidence>
<dbReference type="CDD" id="cd00567">
    <property type="entry name" value="ACAD"/>
    <property type="match status" value="1"/>
</dbReference>
<dbReference type="Proteomes" id="UP001162802">
    <property type="component" value="Unassembled WGS sequence"/>
</dbReference>
<dbReference type="PANTHER" id="PTHR43884:SF20">
    <property type="entry name" value="ACYL-COA DEHYDROGENASE FADE28"/>
    <property type="match status" value="1"/>
</dbReference>
<evidence type="ECO:0000256" key="3">
    <source>
        <dbReference type="ARBA" id="ARBA00022630"/>
    </source>
</evidence>
<sequence length="378" mass="40425">MDFELTEEQSILKDTLRRYLLDQHDFEARGHTLRDPVCARALWDGLAEMGLTGAPFAEELGGFGGGPVEAMIVQEVLGEALVCAPWSETVILCGRLLEAIATPASLQLLADLVSGQARPALAHWEPQARNGLHHVATTATAESQSWRLHGDKALAIGAQDASHLLVTARTSGAVRDAAGISLFCVPIDAPGLDLAPVRMIDERTACDVTLAGVLVPNTSLLGARDAAAPALEQADGDLRAGLLAQGAGIARRMYEDTVEYTRQRHQFGQPLARFQALQHRIVDMLMQVEMAQSASHLATLSLTAPPAERRAAIEAATIVTHEALRFVGENAVQLHGAMGLTDELAVSHYFRRATALIQQLGSHDHAVSAYARTLKAAA</sequence>
<dbReference type="InterPro" id="IPR006091">
    <property type="entry name" value="Acyl-CoA_Oxase/DH_mid-dom"/>
</dbReference>
<dbReference type="InterPro" id="IPR009100">
    <property type="entry name" value="AcylCoA_DH/oxidase_NM_dom_sf"/>
</dbReference>
<protein>
    <submittedName>
        <fullName evidence="10">Acyl-CoA dehydrogenase</fullName>
    </submittedName>
</protein>
<dbReference type="InterPro" id="IPR036250">
    <property type="entry name" value="AcylCo_DH-like_C"/>
</dbReference>
<feature type="domain" description="Acyl-CoA dehydrogenase/oxidase C-terminal" evidence="7">
    <location>
        <begin position="239"/>
        <end position="356"/>
    </location>
</feature>
<dbReference type="InterPro" id="IPR013786">
    <property type="entry name" value="AcylCoA_DH/ox_N"/>
</dbReference>
<dbReference type="InterPro" id="IPR009075">
    <property type="entry name" value="AcylCo_DH/oxidase_C"/>
</dbReference>
<gene>
    <name evidence="10" type="ORF">MTR65_01290</name>
</gene>
<name>A0ABT0A7Y8_9SPHN</name>
<evidence type="ECO:0000256" key="4">
    <source>
        <dbReference type="ARBA" id="ARBA00022827"/>
    </source>
</evidence>
<keyword evidence="3 6" id="KW-0285">Flavoprotein</keyword>
<evidence type="ECO:0000313" key="11">
    <source>
        <dbReference type="Proteomes" id="UP001162802"/>
    </source>
</evidence>
<evidence type="ECO:0000256" key="2">
    <source>
        <dbReference type="ARBA" id="ARBA00009347"/>
    </source>
</evidence>
<dbReference type="Pfam" id="PF02770">
    <property type="entry name" value="Acyl-CoA_dh_M"/>
    <property type="match status" value="1"/>
</dbReference>
<dbReference type="Gene3D" id="1.10.540.10">
    <property type="entry name" value="Acyl-CoA dehydrogenase/oxidase, N-terminal domain"/>
    <property type="match status" value="1"/>
</dbReference>
<dbReference type="InterPro" id="IPR037069">
    <property type="entry name" value="AcylCoA_DH/ox_N_sf"/>
</dbReference>
<keyword evidence="11" id="KW-1185">Reference proteome</keyword>
<dbReference type="Gene3D" id="1.20.140.10">
    <property type="entry name" value="Butyryl-CoA Dehydrogenase, subunit A, domain 3"/>
    <property type="match status" value="1"/>
</dbReference>
<dbReference type="InterPro" id="IPR046373">
    <property type="entry name" value="Acyl-CoA_Oxase/DH_mid-dom_sf"/>
</dbReference>
<dbReference type="Pfam" id="PF00441">
    <property type="entry name" value="Acyl-CoA_dh_1"/>
    <property type="match status" value="1"/>
</dbReference>
<feature type="domain" description="Acyl-CoA oxidase/dehydrogenase middle" evidence="8">
    <location>
        <begin position="124"/>
        <end position="198"/>
    </location>
</feature>
<proteinExistence type="inferred from homology"/>
<dbReference type="SUPFAM" id="SSF47203">
    <property type="entry name" value="Acyl-CoA dehydrogenase C-terminal domain-like"/>
    <property type="match status" value="1"/>
</dbReference>
<dbReference type="PANTHER" id="PTHR43884">
    <property type="entry name" value="ACYL-COA DEHYDROGENASE"/>
    <property type="match status" value="1"/>
</dbReference>